<keyword evidence="3" id="KW-0378">Hydrolase</keyword>
<accession>A0A4Q7U1J7</accession>
<reference evidence="3 4" key="1">
    <citation type="journal article" date="2015" name="Stand. Genomic Sci.">
        <title>Genomic Encyclopedia of Bacterial and Archaeal Type Strains, Phase III: the genomes of soil and plant-associated and newly described type strains.</title>
        <authorList>
            <person name="Whitman W.B."/>
            <person name="Woyke T."/>
            <person name="Klenk H.P."/>
            <person name="Zhou Y."/>
            <person name="Lilburn T.G."/>
            <person name="Beck B.J."/>
            <person name="De Vos P."/>
            <person name="Vandamme P."/>
            <person name="Eisen J.A."/>
            <person name="Garrity G."/>
            <person name="Hugenholtz P."/>
            <person name="Kyrpides N.C."/>
        </authorList>
    </citation>
    <scope>NUCLEOTIDE SEQUENCE [LARGE SCALE GENOMIC DNA]</scope>
    <source>
        <strain evidence="3 4">RF6</strain>
    </source>
</reference>
<keyword evidence="3" id="KW-0540">Nuclease</keyword>
<evidence type="ECO:0000313" key="3">
    <source>
        <dbReference type="EMBL" id="RZT66747.1"/>
    </source>
</evidence>
<feature type="region of interest" description="Disordered" evidence="1">
    <location>
        <begin position="78"/>
        <end position="98"/>
    </location>
</feature>
<sequence length="98" mass="11475">MKHEAKEDRTMRGLDDKTYRKRTSALKALKQDCWLCRKPIDYTLPWRHRLAFTADHVQPRSKGGHLYGEIRAAHRSCNSSRSNRVTTIDQPPKTALNW</sequence>
<feature type="compositionally biased region" description="Polar residues" evidence="1">
    <location>
        <begin position="78"/>
        <end position="89"/>
    </location>
</feature>
<proteinExistence type="predicted"/>
<comment type="caution">
    <text evidence="3">The sequence shown here is derived from an EMBL/GenBank/DDBJ whole genome shotgun (WGS) entry which is preliminary data.</text>
</comment>
<keyword evidence="4" id="KW-1185">Reference proteome</keyword>
<dbReference type="Proteomes" id="UP000291832">
    <property type="component" value="Unassembled WGS sequence"/>
</dbReference>
<evidence type="ECO:0000256" key="1">
    <source>
        <dbReference type="SAM" id="MobiDB-lite"/>
    </source>
</evidence>
<organism evidence="3 4">
    <name type="scientific">Leucobacter luti</name>
    <dbReference type="NCBI Taxonomy" id="340320"/>
    <lineage>
        <taxon>Bacteria</taxon>
        <taxon>Bacillati</taxon>
        <taxon>Actinomycetota</taxon>
        <taxon>Actinomycetes</taxon>
        <taxon>Micrococcales</taxon>
        <taxon>Microbacteriaceae</taxon>
        <taxon>Leucobacter</taxon>
    </lineage>
</organism>
<name>A0A4Q7U1J7_9MICO</name>
<dbReference type="Gene3D" id="1.10.30.50">
    <property type="match status" value="1"/>
</dbReference>
<dbReference type="AlphaFoldDB" id="A0A4Q7U1J7"/>
<protein>
    <submittedName>
        <fullName evidence="3">HNH endonuclease</fullName>
    </submittedName>
</protein>
<evidence type="ECO:0000313" key="4">
    <source>
        <dbReference type="Proteomes" id="UP000291832"/>
    </source>
</evidence>
<dbReference type="GO" id="GO:0004519">
    <property type="term" value="F:endonuclease activity"/>
    <property type="evidence" value="ECO:0007669"/>
    <property type="project" value="UniProtKB-KW"/>
</dbReference>
<gene>
    <name evidence="3" type="ORF">EV139_0874</name>
</gene>
<evidence type="ECO:0000259" key="2">
    <source>
        <dbReference type="Pfam" id="PF01844"/>
    </source>
</evidence>
<feature type="domain" description="HNH" evidence="2">
    <location>
        <begin position="33"/>
        <end position="84"/>
    </location>
</feature>
<dbReference type="Pfam" id="PF01844">
    <property type="entry name" value="HNH"/>
    <property type="match status" value="1"/>
</dbReference>
<dbReference type="GO" id="GO:0003676">
    <property type="term" value="F:nucleic acid binding"/>
    <property type="evidence" value="ECO:0007669"/>
    <property type="project" value="InterPro"/>
</dbReference>
<dbReference type="EMBL" id="SHKI01000003">
    <property type="protein sequence ID" value="RZT66747.1"/>
    <property type="molecule type" value="Genomic_DNA"/>
</dbReference>
<dbReference type="InterPro" id="IPR002711">
    <property type="entry name" value="HNH"/>
</dbReference>
<dbReference type="GO" id="GO:0008270">
    <property type="term" value="F:zinc ion binding"/>
    <property type="evidence" value="ECO:0007669"/>
    <property type="project" value="InterPro"/>
</dbReference>
<keyword evidence="3" id="KW-0255">Endonuclease</keyword>